<evidence type="ECO:0000256" key="1">
    <source>
        <dbReference type="SAM" id="MobiDB-lite"/>
    </source>
</evidence>
<dbReference type="AlphaFoldDB" id="A0A183CSA4"/>
<dbReference type="InterPro" id="IPR003903">
    <property type="entry name" value="UIM_dom"/>
</dbReference>
<organism evidence="2 3">
    <name type="scientific">Globodera pallida</name>
    <name type="common">Potato cyst nematode worm</name>
    <name type="synonym">Heterodera pallida</name>
    <dbReference type="NCBI Taxonomy" id="36090"/>
    <lineage>
        <taxon>Eukaryota</taxon>
        <taxon>Metazoa</taxon>
        <taxon>Ecdysozoa</taxon>
        <taxon>Nematoda</taxon>
        <taxon>Chromadorea</taxon>
        <taxon>Rhabditida</taxon>
        <taxon>Tylenchina</taxon>
        <taxon>Tylenchomorpha</taxon>
        <taxon>Tylenchoidea</taxon>
        <taxon>Heteroderidae</taxon>
        <taxon>Heteroderinae</taxon>
        <taxon>Globodera</taxon>
    </lineage>
</organism>
<evidence type="ECO:0000313" key="2">
    <source>
        <dbReference type="Proteomes" id="UP000050741"/>
    </source>
</evidence>
<dbReference type="SMART" id="SM00726">
    <property type="entry name" value="UIM"/>
    <property type="match status" value="1"/>
</dbReference>
<dbReference type="Proteomes" id="UP000050741">
    <property type="component" value="Unassembled WGS sequence"/>
</dbReference>
<name>A0A183CSA4_GLOPA</name>
<feature type="region of interest" description="Disordered" evidence="1">
    <location>
        <begin position="1"/>
        <end position="55"/>
    </location>
</feature>
<accession>A0A183CSA4</accession>
<protein>
    <submittedName>
        <fullName evidence="3">Tropomodulin</fullName>
    </submittedName>
</protein>
<reference evidence="3" key="3">
    <citation type="submission" date="2016-06" db="UniProtKB">
        <authorList>
            <consortium name="WormBaseParasite"/>
        </authorList>
    </citation>
    <scope>IDENTIFICATION</scope>
</reference>
<proteinExistence type="predicted"/>
<dbReference type="PROSITE" id="PS50330">
    <property type="entry name" value="UIM"/>
    <property type="match status" value="1"/>
</dbReference>
<evidence type="ECO:0000313" key="3">
    <source>
        <dbReference type="WBParaSite" id="GPLIN_001576200"/>
    </source>
</evidence>
<dbReference type="WBParaSite" id="GPLIN_001576200">
    <property type="protein sequence ID" value="GPLIN_001576200"/>
    <property type="gene ID" value="GPLIN_001576200"/>
</dbReference>
<reference evidence="2" key="2">
    <citation type="submission" date="2014-05" db="EMBL/GenBank/DDBJ databases">
        <title>The genome and life-stage specific transcriptomes of Globodera pallida elucidate key aspects of plant parasitism by a cyst nematode.</title>
        <authorList>
            <person name="Cotton J.A."/>
            <person name="Lilley C.J."/>
            <person name="Jones L.M."/>
            <person name="Kikuchi T."/>
            <person name="Reid A.J."/>
            <person name="Thorpe P."/>
            <person name="Tsai I.J."/>
            <person name="Beasley H."/>
            <person name="Blok V."/>
            <person name="Cock P.J.A."/>
            <person name="Van den Akker S.E."/>
            <person name="Holroyd N."/>
            <person name="Hunt M."/>
            <person name="Mantelin S."/>
            <person name="Naghra H."/>
            <person name="Pain A."/>
            <person name="Palomares-Rius J.E."/>
            <person name="Zarowiecki M."/>
            <person name="Berriman M."/>
            <person name="Jones J.T."/>
            <person name="Urwin P.E."/>
        </authorList>
    </citation>
    <scope>NUCLEOTIDE SEQUENCE [LARGE SCALE GENOMIC DNA]</scope>
    <source>
        <strain evidence="2">Lindley</strain>
    </source>
</reference>
<sequence>LGAEMAQRSSGWRGDGPKNDSEDENIQKAIEESLKECNNAKNDDDDEQKNPMKQSEVYERLFEQAEIQPKSTSIDIQEDGLTDAELKALHRLNSNATPNKVLKHLNEASKAKVIQA</sequence>
<feature type="compositionally biased region" description="Basic and acidic residues" evidence="1">
    <location>
        <begin position="15"/>
        <end position="35"/>
    </location>
</feature>
<keyword evidence="2" id="KW-1185">Reference proteome</keyword>
<reference evidence="2" key="1">
    <citation type="submission" date="2013-12" db="EMBL/GenBank/DDBJ databases">
        <authorList>
            <person name="Aslett M."/>
        </authorList>
    </citation>
    <scope>NUCLEOTIDE SEQUENCE [LARGE SCALE GENOMIC DNA]</scope>
    <source>
        <strain evidence="2">Lindley</strain>
    </source>
</reference>